<evidence type="ECO:0000256" key="5">
    <source>
        <dbReference type="ARBA" id="ARBA00023136"/>
    </source>
</evidence>
<sequence length="301" mass="33053">MSSARRTFWIGFFLAGLGSILFSAKAIVAKLTYMHGVDALTVIGFRMLLSLPAFLTIAVWQAYKAYQGKQVALSTKQRWQVVVLGFIGYYLASLLDFLGLQYITAGLERLILFLAPTFVLLFSALFLKKLILPKQWVALAISYLGVSLVFVQDLSLEGDHVLLGAGLVLGSALSYSFYLIGSGELLKQIGSTRLVAYAMVTSAIYTLIHFFIVEGWAGLDQPKEVYGLSLIHATLNTVFPTFMIMWAVERVGAPMTAQLGLIGPVSILFLAYWFLDEPITLMQIGGTVLVLTGAMVLSRKK</sequence>
<accession>A0A1U9K2N8</accession>
<dbReference type="Pfam" id="PF00892">
    <property type="entry name" value="EamA"/>
    <property type="match status" value="2"/>
</dbReference>
<evidence type="ECO:0000256" key="3">
    <source>
        <dbReference type="ARBA" id="ARBA00022692"/>
    </source>
</evidence>
<feature type="transmembrane region" description="Helical" evidence="6">
    <location>
        <begin position="136"/>
        <end position="155"/>
    </location>
</feature>
<feature type="transmembrane region" description="Helical" evidence="6">
    <location>
        <begin position="42"/>
        <end position="60"/>
    </location>
</feature>
<evidence type="ECO:0000256" key="2">
    <source>
        <dbReference type="ARBA" id="ARBA00022475"/>
    </source>
</evidence>
<evidence type="ECO:0000259" key="7">
    <source>
        <dbReference type="Pfam" id="PF00892"/>
    </source>
</evidence>
<keyword evidence="4 6" id="KW-1133">Transmembrane helix</keyword>
<keyword evidence="5 6" id="KW-0472">Membrane</keyword>
<dbReference type="InterPro" id="IPR037185">
    <property type="entry name" value="EmrE-like"/>
</dbReference>
<feature type="transmembrane region" description="Helical" evidence="6">
    <location>
        <begin position="110"/>
        <end position="127"/>
    </location>
</feature>
<dbReference type="GO" id="GO:0005886">
    <property type="term" value="C:plasma membrane"/>
    <property type="evidence" value="ECO:0007669"/>
    <property type="project" value="UniProtKB-SubCell"/>
</dbReference>
<evidence type="ECO:0000256" key="1">
    <source>
        <dbReference type="ARBA" id="ARBA00004651"/>
    </source>
</evidence>
<dbReference type="InterPro" id="IPR000620">
    <property type="entry name" value="EamA_dom"/>
</dbReference>
<name>A0A1U9K2N8_9BURK</name>
<keyword evidence="3 6" id="KW-0812">Transmembrane</keyword>
<dbReference type="PANTHER" id="PTHR32322:SF18">
    <property type="entry name" value="S-ADENOSYLMETHIONINE_S-ADENOSYLHOMOCYSTEINE TRANSPORTER"/>
    <property type="match status" value="1"/>
</dbReference>
<feature type="transmembrane region" description="Helical" evidence="6">
    <location>
        <begin position="194"/>
        <end position="213"/>
    </location>
</feature>
<dbReference type="STRING" id="643674.PAEH1_13110"/>
<comment type="subcellular location">
    <subcellularLocation>
        <location evidence="1">Cell membrane</location>
        <topology evidence="1">Multi-pass membrane protein</topology>
    </subcellularLocation>
</comment>
<feature type="transmembrane region" description="Helical" evidence="6">
    <location>
        <begin position="81"/>
        <end position="104"/>
    </location>
</feature>
<evidence type="ECO:0000313" key="8">
    <source>
        <dbReference type="EMBL" id="AQS52234.1"/>
    </source>
</evidence>
<evidence type="ECO:0000256" key="4">
    <source>
        <dbReference type="ARBA" id="ARBA00022989"/>
    </source>
</evidence>
<dbReference type="InterPro" id="IPR050638">
    <property type="entry name" value="AA-Vitamin_Transporters"/>
</dbReference>
<gene>
    <name evidence="8" type="ORF">PAEH1_13110</name>
</gene>
<dbReference type="EMBL" id="CP019697">
    <property type="protein sequence ID" value="AQS52234.1"/>
    <property type="molecule type" value="Genomic_DNA"/>
</dbReference>
<protein>
    <submittedName>
        <fullName evidence="8">EamA family transporter</fullName>
    </submittedName>
</protein>
<reference evidence="8 9" key="1">
    <citation type="submission" date="2017-01" db="EMBL/GenBank/DDBJ databases">
        <title>Complete Genome Sequence of Paenalcaligenes hominis, Isolated from a paraplegic Patient with neurogenic bladder.</title>
        <authorList>
            <person name="Mukhopadhyay R."/>
            <person name="Joaquin J."/>
            <person name="Hogue R."/>
            <person name="Kilaru A."/>
            <person name="Jospin G."/>
            <person name="Mars K."/>
            <person name="Eisen J.A."/>
            <person name="Chaturvedi V."/>
        </authorList>
    </citation>
    <scope>NUCLEOTIDE SEQUENCE [LARGE SCALE GENOMIC DNA]</scope>
    <source>
        <strain evidence="8 9">15S00501</strain>
    </source>
</reference>
<dbReference type="OrthoDB" id="9813617at2"/>
<feature type="domain" description="EamA" evidence="7">
    <location>
        <begin position="10"/>
        <end position="150"/>
    </location>
</feature>
<dbReference type="SUPFAM" id="SSF103481">
    <property type="entry name" value="Multidrug resistance efflux transporter EmrE"/>
    <property type="match status" value="2"/>
</dbReference>
<dbReference type="KEGG" id="phn:PAEH1_13110"/>
<feature type="domain" description="EamA" evidence="7">
    <location>
        <begin position="163"/>
        <end position="298"/>
    </location>
</feature>
<dbReference type="PANTHER" id="PTHR32322">
    <property type="entry name" value="INNER MEMBRANE TRANSPORTER"/>
    <property type="match status" value="1"/>
</dbReference>
<feature type="transmembrane region" description="Helical" evidence="6">
    <location>
        <begin position="281"/>
        <end position="298"/>
    </location>
</feature>
<evidence type="ECO:0000256" key="6">
    <source>
        <dbReference type="SAM" id="Phobius"/>
    </source>
</evidence>
<proteinExistence type="predicted"/>
<feature type="transmembrane region" description="Helical" evidence="6">
    <location>
        <begin position="255"/>
        <end position="275"/>
    </location>
</feature>
<dbReference type="AlphaFoldDB" id="A0A1U9K2N8"/>
<keyword evidence="2" id="KW-1003">Cell membrane</keyword>
<organism evidence="8 9">
    <name type="scientific">Paenalcaligenes hominis</name>
    <dbReference type="NCBI Taxonomy" id="643674"/>
    <lineage>
        <taxon>Bacteria</taxon>
        <taxon>Pseudomonadati</taxon>
        <taxon>Pseudomonadota</taxon>
        <taxon>Betaproteobacteria</taxon>
        <taxon>Burkholderiales</taxon>
        <taxon>Alcaligenaceae</taxon>
        <taxon>Paenalcaligenes</taxon>
    </lineage>
</organism>
<evidence type="ECO:0000313" key="9">
    <source>
        <dbReference type="Proteomes" id="UP000189369"/>
    </source>
</evidence>
<feature type="transmembrane region" description="Helical" evidence="6">
    <location>
        <begin position="225"/>
        <end position="248"/>
    </location>
</feature>
<dbReference type="Proteomes" id="UP000189369">
    <property type="component" value="Chromosome"/>
</dbReference>
<feature type="transmembrane region" description="Helical" evidence="6">
    <location>
        <begin position="161"/>
        <end position="182"/>
    </location>
</feature>